<evidence type="ECO:0000313" key="15">
    <source>
        <dbReference type="Proteomes" id="UP000249377"/>
    </source>
</evidence>
<evidence type="ECO:0000256" key="10">
    <source>
        <dbReference type="ARBA" id="ARBA00038367"/>
    </source>
</evidence>
<evidence type="ECO:0000256" key="12">
    <source>
        <dbReference type="HAMAP-Rule" id="MF_00111"/>
    </source>
</evidence>
<dbReference type="AlphaFoldDB" id="A0A328UHF9"/>
<feature type="binding site" evidence="12">
    <location>
        <position position="92"/>
    </location>
    <ligand>
        <name>UDP-N-acetyl-alpha-D-glucosamine</name>
        <dbReference type="ChEBI" id="CHEBI:57705"/>
    </ligand>
</feature>
<dbReference type="InterPro" id="IPR050068">
    <property type="entry name" value="MurA_subfamily"/>
</dbReference>
<keyword evidence="7 12" id="KW-0573">Peptidoglycan synthesis</keyword>
<dbReference type="GO" id="GO:0019277">
    <property type="term" value="P:UDP-N-acetylgalactosamine biosynthetic process"/>
    <property type="evidence" value="ECO:0007669"/>
    <property type="project" value="InterPro"/>
</dbReference>
<evidence type="ECO:0000256" key="8">
    <source>
        <dbReference type="ARBA" id="ARBA00023306"/>
    </source>
</evidence>
<evidence type="ECO:0000256" key="6">
    <source>
        <dbReference type="ARBA" id="ARBA00022960"/>
    </source>
</evidence>
<dbReference type="InterPro" id="IPR013792">
    <property type="entry name" value="RNA3'P_cycl/enolpyr_Trfase_a/b"/>
</dbReference>
<comment type="caution">
    <text evidence="12">Lacks conserved residue(s) required for the propagation of feature annotation.</text>
</comment>
<proteinExistence type="inferred from homology"/>
<feature type="binding site" evidence="12">
    <location>
        <begin position="121"/>
        <end position="125"/>
    </location>
    <ligand>
        <name>UDP-N-acetyl-alpha-D-glucosamine</name>
        <dbReference type="ChEBI" id="CHEBI:57705"/>
    </ligand>
</feature>
<dbReference type="PANTHER" id="PTHR43783">
    <property type="entry name" value="UDP-N-ACETYLGLUCOSAMINE 1-CARBOXYVINYLTRANSFERASE"/>
    <property type="match status" value="1"/>
</dbReference>
<feature type="active site" description="Proton donor" evidence="12">
    <location>
        <position position="116"/>
    </location>
</feature>
<evidence type="ECO:0000256" key="7">
    <source>
        <dbReference type="ARBA" id="ARBA00022984"/>
    </source>
</evidence>
<dbReference type="SUPFAM" id="SSF55205">
    <property type="entry name" value="EPT/RTPC-like"/>
    <property type="match status" value="1"/>
</dbReference>
<reference evidence="14 15" key="1">
    <citation type="submission" date="2018-06" db="EMBL/GenBank/DDBJ databases">
        <title>Noncontiguous genome sequence of Ruminococcaceae bacterium ASD2818.</title>
        <authorList>
            <person name="Chaplin A.V."/>
            <person name="Sokolova S.R."/>
            <person name="Kochetkova T.O."/>
            <person name="Goltsov A.Y."/>
            <person name="Trofimov D.Y."/>
            <person name="Efimov B.A."/>
        </authorList>
    </citation>
    <scope>NUCLEOTIDE SEQUENCE [LARGE SCALE GENOMIC DNA]</scope>
    <source>
        <strain evidence="14 15">ASD2818</strain>
    </source>
</reference>
<dbReference type="GO" id="GO:0071555">
    <property type="term" value="P:cell wall organization"/>
    <property type="evidence" value="ECO:0007669"/>
    <property type="project" value="UniProtKB-KW"/>
</dbReference>
<accession>A0A328UHF9</accession>
<feature type="modified residue" description="2-(S-cysteinyl)pyruvic acid O-phosphothioketal" evidence="12">
    <location>
        <position position="116"/>
    </location>
</feature>
<evidence type="ECO:0000259" key="13">
    <source>
        <dbReference type="Pfam" id="PF00275"/>
    </source>
</evidence>
<comment type="caution">
    <text evidence="14">The sequence shown here is derived from an EMBL/GenBank/DDBJ whole genome shotgun (WGS) entry which is preliminary data.</text>
</comment>
<keyword evidence="9 12" id="KW-0961">Cell wall biogenesis/degradation</keyword>
<dbReference type="NCBIfam" id="NF006873">
    <property type="entry name" value="PRK09369.1"/>
    <property type="match status" value="1"/>
</dbReference>
<dbReference type="InterPro" id="IPR036968">
    <property type="entry name" value="Enolpyruvate_Tfrase_sf"/>
</dbReference>
<keyword evidence="15" id="KW-1185">Reference proteome</keyword>
<evidence type="ECO:0000256" key="5">
    <source>
        <dbReference type="ARBA" id="ARBA00022679"/>
    </source>
</evidence>
<evidence type="ECO:0000256" key="4">
    <source>
        <dbReference type="ARBA" id="ARBA00022618"/>
    </source>
</evidence>
<dbReference type="RefSeq" id="WP_112333256.1">
    <property type="nucleotide sequence ID" value="NZ_JBKYJQ010000006.1"/>
</dbReference>
<dbReference type="PANTHER" id="PTHR43783:SF1">
    <property type="entry name" value="UDP-N-ACETYLGLUCOSAMINE 1-CARBOXYVINYLTRANSFERASE"/>
    <property type="match status" value="1"/>
</dbReference>
<dbReference type="GO" id="GO:0008760">
    <property type="term" value="F:UDP-N-acetylglucosamine 1-carboxyvinyltransferase activity"/>
    <property type="evidence" value="ECO:0007669"/>
    <property type="project" value="UniProtKB-UniRule"/>
</dbReference>
<dbReference type="UniPathway" id="UPA00219"/>
<dbReference type="GO" id="GO:0051301">
    <property type="term" value="P:cell division"/>
    <property type="evidence" value="ECO:0007669"/>
    <property type="project" value="UniProtKB-KW"/>
</dbReference>
<dbReference type="Gene3D" id="3.65.10.10">
    <property type="entry name" value="Enolpyruvate transferase domain"/>
    <property type="match status" value="2"/>
</dbReference>
<dbReference type="InterPro" id="IPR001986">
    <property type="entry name" value="Enolpyruvate_Tfrase_dom"/>
</dbReference>
<feature type="binding site" evidence="12">
    <location>
        <position position="328"/>
    </location>
    <ligand>
        <name>UDP-N-acetyl-alpha-D-glucosamine</name>
        <dbReference type="ChEBI" id="CHEBI:57705"/>
    </ligand>
</feature>
<dbReference type="GO" id="GO:0009252">
    <property type="term" value="P:peptidoglycan biosynthetic process"/>
    <property type="evidence" value="ECO:0007669"/>
    <property type="project" value="UniProtKB-UniRule"/>
</dbReference>
<dbReference type="Proteomes" id="UP000249377">
    <property type="component" value="Unassembled WGS sequence"/>
</dbReference>
<evidence type="ECO:0000313" key="14">
    <source>
        <dbReference type="EMBL" id="RAQ25565.1"/>
    </source>
</evidence>
<keyword evidence="8 12" id="KW-0131">Cell cycle</keyword>
<comment type="catalytic activity">
    <reaction evidence="11 12">
        <text>phosphoenolpyruvate + UDP-N-acetyl-alpha-D-glucosamine = UDP-N-acetyl-3-O-(1-carboxyvinyl)-alpha-D-glucosamine + phosphate</text>
        <dbReference type="Rhea" id="RHEA:18681"/>
        <dbReference type="ChEBI" id="CHEBI:43474"/>
        <dbReference type="ChEBI" id="CHEBI:57705"/>
        <dbReference type="ChEBI" id="CHEBI:58702"/>
        <dbReference type="ChEBI" id="CHEBI:68483"/>
        <dbReference type="EC" id="2.5.1.7"/>
    </reaction>
</comment>
<evidence type="ECO:0000256" key="1">
    <source>
        <dbReference type="ARBA" id="ARBA00004496"/>
    </source>
</evidence>
<keyword evidence="4 12" id="KW-0132">Cell division</keyword>
<keyword evidence="3 12" id="KW-0963">Cytoplasm</keyword>
<feature type="binding site" evidence="12">
    <location>
        <position position="306"/>
    </location>
    <ligand>
        <name>UDP-N-acetyl-alpha-D-glucosamine</name>
        <dbReference type="ChEBI" id="CHEBI:57705"/>
    </ligand>
</feature>
<comment type="subcellular location">
    <subcellularLocation>
        <location evidence="1 12">Cytoplasm</location>
    </subcellularLocation>
</comment>
<dbReference type="EC" id="2.5.1.7" evidence="12"/>
<protein>
    <recommendedName>
        <fullName evidence="12">UDP-N-acetylglucosamine 1-carboxyvinyltransferase</fullName>
        <ecNumber evidence="12">2.5.1.7</ecNumber>
    </recommendedName>
    <alternativeName>
        <fullName evidence="12">Enoylpyruvate transferase</fullName>
    </alternativeName>
    <alternativeName>
        <fullName evidence="12">UDP-N-acetylglucosamine enolpyruvyl transferase</fullName>
        <shortName evidence="12">EPT</shortName>
    </alternativeName>
</protein>
<comment type="function">
    <text evidence="12">Cell wall formation. Adds enolpyruvyl to UDP-N-acetylglucosamine.</text>
</comment>
<keyword evidence="12" id="KW-0670">Pyruvate</keyword>
<dbReference type="NCBIfam" id="TIGR01072">
    <property type="entry name" value="murA"/>
    <property type="match status" value="1"/>
</dbReference>
<evidence type="ECO:0000256" key="2">
    <source>
        <dbReference type="ARBA" id="ARBA00004752"/>
    </source>
</evidence>
<feature type="domain" description="Enolpyruvate transferase" evidence="13">
    <location>
        <begin position="6"/>
        <end position="406"/>
    </location>
</feature>
<evidence type="ECO:0000256" key="9">
    <source>
        <dbReference type="ARBA" id="ARBA00023316"/>
    </source>
</evidence>
<keyword evidence="5 12" id="KW-0808">Transferase</keyword>
<dbReference type="CDD" id="cd01555">
    <property type="entry name" value="UdpNAET"/>
    <property type="match status" value="1"/>
</dbReference>
<feature type="binding site" evidence="12">
    <location>
        <begin position="22"/>
        <end position="23"/>
    </location>
    <ligand>
        <name>phosphoenolpyruvate</name>
        <dbReference type="ChEBI" id="CHEBI:58702"/>
    </ligand>
</feature>
<evidence type="ECO:0000256" key="11">
    <source>
        <dbReference type="ARBA" id="ARBA00047527"/>
    </source>
</evidence>
<dbReference type="InterPro" id="IPR005750">
    <property type="entry name" value="UDP_GlcNAc_COvinyl_MurA"/>
</dbReference>
<gene>
    <name evidence="12 14" type="primary">murA</name>
    <name evidence="14" type="ORF">DPQ25_11145</name>
</gene>
<name>A0A328UHF9_9FIRM</name>
<comment type="similarity">
    <text evidence="10 12">Belongs to the EPSP synthase family. MurA subfamily.</text>
</comment>
<dbReference type="Pfam" id="PF00275">
    <property type="entry name" value="EPSP_synthase"/>
    <property type="match status" value="1"/>
</dbReference>
<keyword evidence="6 12" id="KW-0133">Cell shape</keyword>
<comment type="pathway">
    <text evidence="2 12">Cell wall biogenesis; peptidoglycan biosynthesis.</text>
</comment>
<dbReference type="EMBL" id="QLYR01000008">
    <property type="protein sequence ID" value="RAQ25565.1"/>
    <property type="molecule type" value="Genomic_DNA"/>
</dbReference>
<dbReference type="GO" id="GO:0008360">
    <property type="term" value="P:regulation of cell shape"/>
    <property type="evidence" value="ECO:0007669"/>
    <property type="project" value="UniProtKB-KW"/>
</dbReference>
<organism evidence="14 15">
    <name type="scientific">Hydrogeniiclostridium mannosilyticum</name>
    <dbReference type="NCBI Taxonomy" id="2764322"/>
    <lineage>
        <taxon>Bacteria</taxon>
        <taxon>Bacillati</taxon>
        <taxon>Bacillota</taxon>
        <taxon>Clostridia</taxon>
        <taxon>Eubacteriales</taxon>
        <taxon>Acutalibacteraceae</taxon>
        <taxon>Hydrogeniiclostridium</taxon>
    </lineage>
</organism>
<evidence type="ECO:0000256" key="3">
    <source>
        <dbReference type="ARBA" id="ARBA00022490"/>
    </source>
</evidence>
<dbReference type="HAMAP" id="MF_00111">
    <property type="entry name" value="MurA"/>
    <property type="match status" value="1"/>
</dbReference>
<dbReference type="GO" id="GO:0005737">
    <property type="term" value="C:cytoplasm"/>
    <property type="evidence" value="ECO:0007669"/>
    <property type="project" value="UniProtKB-SubCell"/>
</dbReference>
<sequence>MANLVIQGPSRLNGALSVHGAKNSTLPLMAATLLCDGECVLHNCPQLSDVDASTRILRHLGCKVIREGSTVTVDARNAQYWDIPDALMREMRSSIVFLGAIINRMHKATLSFPGGCELGPRPIDLHLQALRKMGVLIEEDHGCLSCSVPEHLKGASIGLSFPSVGATENILLAAVCAEGITVVSNAAREPEICDLADFLNACGAKIHGVGDSTIIIEGVRHLSGCEHRVIPDRIAAATYLSAAAVTGGDIELKDVVPAHLLPVLPVFEESGCEVSVDQNRIRLKAPDRLSRVKSIRTMPYPGFPTDAQAPIMTMTCLAKGTSIFVENIFESRYKHVGELLRLGANIKVEGRVAIVEGVERLSGAPVEAADLRGGAALVVAGLAAGGITRVGGIHHIDRGYENIEDSFKTLGAEIKRI</sequence>